<name>A0A6A4VBH4_AMPAM</name>
<keyword evidence="2" id="KW-1185">Reference proteome</keyword>
<proteinExistence type="predicted"/>
<gene>
    <name evidence="1" type="ORF">FJT64_013734</name>
</gene>
<accession>A0A6A4VBH4</accession>
<dbReference type="PANTHER" id="PTHR39075:SF1">
    <property type="entry name" value="FI19908P1"/>
    <property type="match status" value="1"/>
</dbReference>
<comment type="caution">
    <text evidence="1">The sequence shown here is derived from an EMBL/GenBank/DDBJ whole genome shotgun (WGS) entry which is preliminary data.</text>
</comment>
<dbReference type="OrthoDB" id="6287170at2759"/>
<dbReference type="EMBL" id="VIIS01002159">
    <property type="protein sequence ID" value="KAF0287898.1"/>
    <property type="molecule type" value="Genomic_DNA"/>
</dbReference>
<evidence type="ECO:0000313" key="2">
    <source>
        <dbReference type="Proteomes" id="UP000440578"/>
    </source>
</evidence>
<organism evidence="1 2">
    <name type="scientific">Amphibalanus amphitrite</name>
    <name type="common">Striped barnacle</name>
    <name type="synonym">Balanus amphitrite</name>
    <dbReference type="NCBI Taxonomy" id="1232801"/>
    <lineage>
        <taxon>Eukaryota</taxon>
        <taxon>Metazoa</taxon>
        <taxon>Ecdysozoa</taxon>
        <taxon>Arthropoda</taxon>
        <taxon>Crustacea</taxon>
        <taxon>Multicrustacea</taxon>
        <taxon>Cirripedia</taxon>
        <taxon>Thoracica</taxon>
        <taxon>Thoracicalcarea</taxon>
        <taxon>Balanomorpha</taxon>
        <taxon>Balanoidea</taxon>
        <taxon>Balanidae</taxon>
        <taxon>Amphibalaninae</taxon>
        <taxon>Amphibalanus</taxon>
    </lineage>
</organism>
<protein>
    <submittedName>
        <fullName evidence="1">Uncharacterized protein</fullName>
    </submittedName>
</protein>
<sequence length="367" mass="40936">MAKGMIWRENFLESREAVPQIPIHPIQAVRPRSLYTAHSYLAEEVPNDYGQYESAAEPWQARGAGRLLRPPLRRAGRFWPLPPKVAMAAAAGRMAAAAHLDRELRPELEYEPAGEEAEEAGPMATSMGTITLRLYDRVRVDISLNGSVRVINFKSNIVLAISATGTSVALMHPNGRVYQYGSRVEIRTNDTEGNCKYAKMWYKGVSFTSDSCALVYLVDAAGTRSTTDTFSDLNRDFSLDVFYSESRYGPDCVHECLAAIDEARYWVAEDGSEVWDVAGVRITQQLNGQVKLVVQRDNGKRLLRTSSTLGTANITTPFIHTTASMGQNPHIFVRRGERRLHYDATNFVVRNAGHSAGFDDRGRLKVY</sequence>
<dbReference type="GO" id="GO:0005615">
    <property type="term" value="C:extracellular space"/>
    <property type="evidence" value="ECO:0007669"/>
    <property type="project" value="TreeGrafter"/>
</dbReference>
<reference evidence="1 2" key="1">
    <citation type="submission" date="2019-07" db="EMBL/GenBank/DDBJ databases">
        <title>Draft genome assembly of a fouling barnacle, Amphibalanus amphitrite (Darwin, 1854): The first reference genome for Thecostraca.</title>
        <authorList>
            <person name="Kim W."/>
        </authorList>
    </citation>
    <scope>NUCLEOTIDE SEQUENCE [LARGE SCALE GENOMIC DNA]</scope>
    <source>
        <strain evidence="1">SNU_AA5</strain>
        <tissue evidence="1">Soma without cirri and trophi</tissue>
    </source>
</reference>
<dbReference type="Proteomes" id="UP000440578">
    <property type="component" value="Unassembled WGS sequence"/>
</dbReference>
<dbReference type="AlphaFoldDB" id="A0A6A4VBH4"/>
<evidence type="ECO:0000313" key="1">
    <source>
        <dbReference type="EMBL" id="KAF0287898.1"/>
    </source>
</evidence>
<dbReference type="PANTHER" id="PTHR39075">
    <property type="entry name" value="FI19908P1"/>
    <property type="match status" value="1"/>
</dbReference>